<evidence type="ECO:0000256" key="1">
    <source>
        <dbReference type="SAM" id="Phobius"/>
    </source>
</evidence>
<keyword evidence="1" id="KW-1133">Transmembrane helix</keyword>
<protein>
    <submittedName>
        <fullName evidence="3">ASST-domain-containing protein</fullName>
    </submittedName>
</protein>
<organism evidence="3 4">
    <name type="scientific">Truncatella angustata</name>
    <dbReference type="NCBI Taxonomy" id="152316"/>
    <lineage>
        <taxon>Eukaryota</taxon>
        <taxon>Fungi</taxon>
        <taxon>Dikarya</taxon>
        <taxon>Ascomycota</taxon>
        <taxon>Pezizomycotina</taxon>
        <taxon>Sordariomycetes</taxon>
        <taxon>Xylariomycetidae</taxon>
        <taxon>Amphisphaeriales</taxon>
        <taxon>Sporocadaceae</taxon>
        <taxon>Truncatella</taxon>
    </lineage>
</organism>
<dbReference type="AlphaFoldDB" id="A0A9P8RIR6"/>
<proteinExistence type="predicted"/>
<comment type="caution">
    <text evidence="3">The sequence shown here is derived from an EMBL/GenBank/DDBJ whole genome shotgun (WGS) entry which is preliminary data.</text>
</comment>
<reference evidence="3" key="1">
    <citation type="journal article" date="2021" name="Nat. Commun.">
        <title>Genetic determinants of endophytism in the Arabidopsis root mycobiome.</title>
        <authorList>
            <person name="Mesny F."/>
            <person name="Miyauchi S."/>
            <person name="Thiergart T."/>
            <person name="Pickel B."/>
            <person name="Atanasova L."/>
            <person name="Karlsson M."/>
            <person name="Huettel B."/>
            <person name="Barry K.W."/>
            <person name="Haridas S."/>
            <person name="Chen C."/>
            <person name="Bauer D."/>
            <person name="Andreopoulos W."/>
            <person name="Pangilinan J."/>
            <person name="LaButti K."/>
            <person name="Riley R."/>
            <person name="Lipzen A."/>
            <person name="Clum A."/>
            <person name="Drula E."/>
            <person name="Henrissat B."/>
            <person name="Kohler A."/>
            <person name="Grigoriev I.V."/>
            <person name="Martin F.M."/>
            <person name="Hacquard S."/>
        </authorList>
    </citation>
    <scope>NUCLEOTIDE SEQUENCE</scope>
    <source>
        <strain evidence="3">MPI-SDFR-AT-0073</strain>
    </source>
</reference>
<feature type="signal peptide" evidence="2">
    <location>
        <begin position="1"/>
        <end position="21"/>
    </location>
</feature>
<dbReference type="EMBL" id="JAGPXC010000012">
    <property type="protein sequence ID" value="KAH6645088.1"/>
    <property type="molecule type" value="Genomic_DNA"/>
</dbReference>
<keyword evidence="4" id="KW-1185">Reference proteome</keyword>
<dbReference type="PANTHER" id="PTHR35340:SF5">
    <property type="entry name" value="ASST-DOMAIN-CONTAINING PROTEIN"/>
    <property type="match status" value="1"/>
</dbReference>
<dbReference type="InterPro" id="IPR039535">
    <property type="entry name" value="ASST-like"/>
</dbReference>
<dbReference type="RefSeq" id="XP_045951602.1">
    <property type="nucleotide sequence ID" value="XM_046098898.1"/>
</dbReference>
<dbReference type="InterPro" id="IPR015943">
    <property type="entry name" value="WD40/YVTN_repeat-like_dom_sf"/>
</dbReference>
<sequence>MFGRWLGLLVRIVTVSRLALADEFKADYEAYNNARYGVYPSNHYKGTNERSPILQITTWEKEALSKFGSHIFIRHNGAQEIWGHQQASPLILDVEDLSAVYVNRSFPVVFNVNVQENFGKKYLTFYGDKLVGQGLGDGFCHAYDTSYREVYKISAQGLKVGADLHECEFTGHGTVIVSAYETGYSRKSASLKDKQKPTLIRESIFQELELGTNKVLFTWRASEHVDVYDSFEGHNSPWDFFHINTIEKTEDGNYLVSGRHMHSIYLVNGQTGDIMWTLGGQKNEFVELPPESGVYPGDDVLTFAWQHHTRFYFGNNGNKTEITFFDNHVKEYSEYGCKANCSRGLHIALDTASNPKTVQLVQEYRHPAGLASQSQGSMQILDDGNVFIGWGRMPSFTEHTPDGKAVLDVQFSPWLSKATADHALDNYRAFRQDWKASPYWPPDLTVKHPKGVPTAYLSWNGATEVKEWVLFASDLEDKLNDTENVIARVPRGGFETEMSLASSNASYLRAEAINKIDRVIGSTGIIDFRSGKMKSADTAFSIEIDAMYETETETETEQDGGSTMVNWDFSKGGREWDIILGVFMLLGMGLSVCCMGYAINLRSKRGSQLHQYSSL</sequence>
<dbReference type="GeneID" id="70127790"/>
<dbReference type="Gene3D" id="2.130.10.10">
    <property type="entry name" value="YVTN repeat-like/Quinoprotein amine dehydrogenase"/>
    <property type="match status" value="1"/>
</dbReference>
<keyword evidence="1" id="KW-0472">Membrane</keyword>
<evidence type="ECO:0000256" key="2">
    <source>
        <dbReference type="SAM" id="SignalP"/>
    </source>
</evidence>
<name>A0A9P8RIR6_9PEZI</name>
<dbReference type="SUPFAM" id="SSF50998">
    <property type="entry name" value="Quinoprotein alcohol dehydrogenase-like"/>
    <property type="match status" value="1"/>
</dbReference>
<feature type="transmembrane region" description="Helical" evidence="1">
    <location>
        <begin position="578"/>
        <end position="599"/>
    </location>
</feature>
<feature type="chain" id="PRO_5040132896" evidence="2">
    <location>
        <begin position="22"/>
        <end position="615"/>
    </location>
</feature>
<dbReference type="OrthoDB" id="5427350at2759"/>
<keyword evidence="2" id="KW-0732">Signal</keyword>
<evidence type="ECO:0000313" key="4">
    <source>
        <dbReference type="Proteomes" id="UP000758603"/>
    </source>
</evidence>
<dbReference type="PANTHER" id="PTHR35340">
    <property type="entry name" value="PQQ ENZYME REPEAT PROTEIN-RELATED"/>
    <property type="match status" value="1"/>
</dbReference>
<accession>A0A9P8RIR6</accession>
<gene>
    <name evidence="3" type="ORF">BKA67DRAFT_527804</name>
</gene>
<dbReference type="InterPro" id="IPR053143">
    <property type="entry name" value="Arylsulfate_ST"/>
</dbReference>
<dbReference type="Proteomes" id="UP000758603">
    <property type="component" value="Unassembled WGS sequence"/>
</dbReference>
<dbReference type="Pfam" id="PF14269">
    <property type="entry name" value="Arylsulfotran_2"/>
    <property type="match status" value="1"/>
</dbReference>
<keyword evidence="1" id="KW-0812">Transmembrane</keyword>
<evidence type="ECO:0000313" key="3">
    <source>
        <dbReference type="EMBL" id="KAH6645088.1"/>
    </source>
</evidence>
<dbReference type="InterPro" id="IPR011047">
    <property type="entry name" value="Quinoprotein_ADH-like_sf"/>
</dbReference>